<reference evidence="12" key="2">
    <citation type="submission" date="2021-06" db="EMBL/GenBank/DDBJ databases">
        <authorList>
            <person name="Alferova V.A."/>
            <person name="Mardanov A.V."/>
            <person name="Beletsky A.V."/>
            <person name="Ravin N.V."/>
            <person name="Osterman I.A."/>
            <person name="Terekhov S.S."/>
        </authorList>
    </citation>
    <scope>NUCLEOTIDE SEQUENCE</scope>
    <source>
        <strain evidence="12">INA-Ac-5812</strain>
    </source>
</reference>
<dbReference type="GO" id="GO:0003861">
    <property type="term" value="F:3-isopropylmalate dehydratase activity"/>
    <property type="evidence" value="ECO:0007669"/>
    <property type="project" value="UniProtKB-UniRule"/>
</dbReference>
<keyword evidence="6 10" id="KW-0432">Leucine biosynthesis</keyword>
<dbReference type="Pfam" id="PF00694">
    <property type="entry name" value="Aconitase_C"/>
    <property type="match status" value="1"/>
</dbReference>
<dbReference type="NCBIfam" id="NF002458">
    <property type="entry name" value="PRK01641.1"/>
    <property type="match status" value="1"/>
</dbReference>
<evidence type="ECO:0000256" key="9">
    <source>
        <dbReference type="ARBA" id="ARBA00023304"/>
    </source>
</evidence>
<keyword evidence="9 10" id="KW-0100">Branched-chain amino acid biosynthesis</keyword>
<comment type="function">
    <text evidence="2 10">Catalyzes the isomerization between 2-isopropylmalate and 3-isopropylmalate, via the formation of 2-isopropylmaleate.</text>
</comment>
<dbReference type="SUPFAM" id="SSF52016">
    <property type="entry name" value="LeuD/IlvD-like"/>
    <property type="match status" value="1"/>
</dbReference>
<evidence type="ECO:0000256" key="7">
    <source>
        <dbReference type="ARBA" id="ARBA00022605"/>
    </source>
</evidence>
<reference evidence="12" key="1">
    <citation type="journal article" date="2021" name="Angew. Chem. Int. Ed. Engl.">
        <title>Gausemycins A,B - cyclic lipoglycopeptides from Streptomyces sp.</title>
        <authorList>
            <person name="Tyurin A."/>
            <person name="Alferova V."/>
            <person name="Paramonov A."/>
            <person name="Shuvalov M."/>
            <person name="Kudryakova G."/>
            <person name="Rogozhin E."/>
            <person name="Zherebker A."/>
            <person name="Brylev V."/>
            <person name="Chistov A."/>
            <person name="Baranova A."/>
            <person name="Birykov M."/>
            <person name="Ivanov I."/>
            <person name="Prokhorenko I."/>
            <person name="Grammatikova N."/>
            <person name="Kravchenko T."/>
            <person name="Isakova E."/>
            <person name="Mirchink E."/>
            <person name="Gladkikh E."/>
            <person name="Svirshchevskaya E."/>
            <person name="Mardanov A."/>
            <person name="Beletsky A."/>
            <person name="Kocharovskaya M."/>
            <person name="Kulyaeva V."/>
            <person name="Shashkov A."/>
            <person name="Nifantiev N."/>
            <person name="Apt A."/>
            <person name="Majorov K."/>
            <person name="Efimova S."/>
            <person name="Ravin N."/>
            <person name="Nikolaev E."/>
            <person name="Ostroumova O."/>
            <person name="Katrukha G."/>
            <person name="Lapchinskaya O."/>
            <person name="Dontsova O."/>
            <person name="Terekhov S."/>
            <person name="Osterman I."/>
            <person name="Shenkarev Z."/>
            <person name="Korshun V.A."/>
        </authorList>
    </citation>
    <scope>NUCLEOTIDE SEQUENCE</scope>
    <source>
        <strain evidence="12">INA-Ac-5812</strain>
    </source>
</reference>
<dbReference type="GO" id="GO:0009098">
    <property type="term" value="P:L-leucine biosynthetic process"/>
    <property type="evidence" value="ECO:0007669"/>
    <property type="project" value="UniProtKB-UniRule"/>
</dbReference>
<evidence type="ECO:0000256" key="8">
    <source>
        <dbReference type="ARBA" id="ARBA00023239"/>
    </source>
</evidence>
<keyword evidence="8 10" id="KW-0456">Lyase</keyword>
<dbReference type="FunFam" id="3.20.19.10:FF:000003">
    <property type="entry name" value="3-isopropylmalate dehydratase small subunit"/>
    <property type="match status" value="1"/>
</dbReference>
<dbReference type="PANTHER" id="PTHR43345">
    <property type="entry name" value="3-ISOPROPYLMALATE DEHYDRATASE SMALL SUBUNIT 2-RELATED-RELATED"/>
    <property type="match status" value="1"/>
</dbReference>
<dbReference type="InterPro" id="IPR050075">
    <property type="entry name" value="LeuD"/>
</dbReference>
<evidence type="ECO:0000256" key="2">
    <source>
        <dbReference type="ARBA" id="ARBA00002695"/>
    </source>
</evidence>
<evidence type="ECO:0000259" key="11">
    <source>
        <dbReference type="Pfam" id="PF00694"/>
    </source>
</evidence>
<sequence>MDPLTEHTGRCLPLRRSDVDTDQIIPARHCRRLTKTGYADALFGHWRKDPGFVLNRPEHQGASILLAGPHFGTGSSREHAVWALRDWGVRAVLAASFGDIFQRNALRNGVLAVRLPDAVVDGLLDRAELDPTVTLTVDLRGQEVRADGRRWPFEVDARARRLLLEGLDDIEVALRAQDAITRHEQTRPDWMPRPSAAVRRR</sequence>
<gene>
    <name evidence="12" type="primary">orf14</name>
    <name evidence="10" type="synonym">leuD</name>
</gene>
<dbReference type="GO" id="GO:0009316">
    <property type="term" value="C:3-isopropylmalate dehydratase complex"/>
    <property type="evidence" value="ECO:0007669"/>
    <property type="project" value="InterPro"/>
</dbReference>
<dbReference type="HAMAP" id="MF_01031">
    <property type="entry name" value="LeuD_type1"/>
    <property type="match status" value="1"/>
</dbReference>
<comment type="catalytic activity">
    <reaction evidence="1 10">
        <text>(2R,3S)-3-isopropylmalate = (2S)-2-isopropylmalate</text>
        <dbReference type="Rhea" id="RHEA:32287"/>
        <dbReference type="ChEBI" id="CHEBI:1178"/>
        <dbReference type="ChEBI" id="CHEBI:35121"/>
        <dbReference type="EC" id="4.2.1.33"/>
    </reaction>
</comment>
<protein>
    <recommendedName>
        <fullName evidence="10">3-isopropylmalate dehydratase small subunit</fullName>
        <ecNumber evidence="10">4.2.1.33</ecNumber>
    </recommendedName>
    <alternativeName>
        <fullName evidence="10">Alpha-IPM isomerase</fullName>
        <shortName evidence="10">IPMI</shortName>
    </alternativeName>
    <alternativeName>
        <fullName evidence="10">Isopropylmalate isomerase</fullName>
    </alternativeName>
</protein>
<dbReference type="Gene3D" id="3.20.19.10">
    <property type="entry name" value="Aconitase, domain 4"/>
    <property type="match status" value="1"/>
</dbReference>
<dbReference type="PANTHER" id="PTHR43345:SF5">
    <property type="entry name" value="3-ISOPROPYLMALATE DEHYDRATASE SMALL SUBUNIT"/>
    <property type="match status" value="1"/>
</dbReference>
<dbReference type="UniPathway" id="UPA00048">
    <property type="reaction ID" value="UER00071"/>
</dbReference>
<dbReference type="RefSeq" id="WP_399933637.1">
    <property type="nucleotide sequence ID" value="NZ_CP172446.1"/>
</dbReference>
<dbReference type="InterPro" id="IPR004431">
    <property type="entry name" value="3-IsopropMal_deHydase_ssu"/>
</dbReference>
<comment type="pathway">
    <text evidence="3 10">Amino-acid biosynthesis; L-leucine biosynthesis; L-leucine from 3-methyl-2-oxobutanoate: step 2/4.</text>
</comment>
<evidence type="ECO:0000256" key="10">
    <source>
        <dbReference type="HAMAP-Rule" id="MF_01031"/>
    </source>
</evidence>
<dbReference type="InterPro" id="IPR015928">
    <property type="entry name" value="Aconitase/3IPM_dehydase_swvl"/>
</dbReference>
<evidence type="ECO:0000256" key="5">
    <source>
        <dbReference type="ARBA" id="ARBA00011271"/>
    </source>
</evidence>
<evidence type="ECO:0000256" key="1">
    <source>
        <dbReference type="ARBA" id="ARBA00000491"/>
    </source>
</evidence>
<evidence type="ECO:0000313" key="12">
    <source>
        <dbReference type="EMBL" id="QWT72270.1"/>
    </source>
</evidence>
<evidence type="ECO:0000256" key="3">
    <source>
        <dbReference type="ARBA" id="ARBA00004729"/>
    </source>
</evidence>
<dbReference type="AlphaFoldDB" id="A0A8F2JFJ8"/>
<evidence type="ECO:0000256" key="4">
    <source>
        <dbReference type="ARBA" id="ARBA00009845"/>
    </source>
</evidence>
<accession>A0A8F2JFJ8</accession>
<evidence type="ECO:0000256" key="6">
    <source>
        <dbReference type="ARBA" id="ARBA00022430"/>
    </source>
</evidence>
<proteinExistence type="inferred from homology"/>
<organism evidence="12">
    <name type="scientific">Streptomyces kanamyceticus</name>
    <dbReference type="NCBI Taxonomy" id="1967"/>
    <lineage>
        <taxon>Bacteria</taxon>
        <taxon>Bacillati</taxon>
        <taxon>Actinomycetota</taxon>
        <taxon>Actinomycetes</taxon>
        <taxon>Kitasatosporales</taxon>
        <taxon>Streptomycetaceae</taxon>
        <taxon>Streptomyces</taxon>
    </lineage>
</organism>
<keyword evidence="7 10" id="KW-0028">Amino-acid biosynthesis</keyword>
<dbReference type="NCBIfam" id="TIGR00171">
    <property type="entry name" value="leuD"/>
    <property type="match status" value="1"/>
</dbReference>
<comment type="subunit">
    <text evidence="5 10">Heterodimer of LeuC and LeuD.</text>
</comment>
<name>A0A8F2JFJ8_STRKN</name>
<dbReference type="InterPro" id="IPR033940">
    <property type="entry name" value="IPMI_Swivel"/>
</dbReference>
<dbReference type="EC" id="4.2.1.33" evidence="10"/>
<dbReference type="InterPro" id="IPR000573">
    <property type="entry name" value="AconitaseA/IPMdHydase_ssu_swvl"/>
</dbReference>
<comment type="similarity">
    <text evidence="4 10">Belongs to the LeuD family. LeuD type 1 subfamily.</text>
</comment>
<feature type="domain" description="Aconitase A/isopropylmalate dehydratase small subunit swivel" evidence="11">
    <location>
        <begin position="1"/>
        <end position="117"/>
    </location>
</feature>
<dbReference type="EMBL" id="MZ394730">
    <property type="protein sequence ID" value="QWT72270.1"/>
    <property type="molecule type" value="Genomic_DNA"/>
</dbReference>
<dbReference type="CDD" id="cd01577">
    <property type="entry name" value="IPMI_Swivel"/>
    <property type="match status" value="1"/>
</dbReference>